<dbReference type="EMBL" id="GBXM01084448">
    <property type="protein sequence ID" value="JAH24129.1"/>
    <property type="molecule type" value="Transcribed_RNA"/>
</dbReference>
<name>A0A0E9R4S7_ANGAN</name>
<sequence length="42" mass="4564">MCKLIIRRGNSPLQSAILLHSVNSLVNLEVVSLYSIPSQQAA</sequence>
<accession>A0A0E9R4S7</accession>
<protein>
    <submittedName>
        <fullName evidence="1">Uncharacterized protein</fullName>
    </submittedName>
</protein>
<evidence type="ECO:0000313" key="1">
    <source>
        <dbReference type="EMBL" id="JAH24129.1"/>
    </source>
</evidence>
<dbReference type="AlphaFoldDB" id="A0A0E9R4S7"/>
<reference evidence="1" key="2">
    <citation type="journal article" date="2015" name="Fish Shellfish Immunol.">
        <title>Early steps in the European eel (Anguilla anguilla)-Vibrio vulnificus interaction in the gills: Role of the RtxA13 toxin.</title>
        <authorList>
            <person name="Callol A."/>
            <person name="Pajuelo D."/>
            <person name="Ebbesson L."/>
            <person name="Teles M."/>
            <person name="MacKenzie S."/>
            <person name="Amaro C."/>
        </authorList>
    </citation>
    <scope>NUCLEOTIDE SEQUENCE</scope>
</reference>
<organism evidence="1">
    <name type="scientific">Anguilla anguilla</name>
    <name type="common">European freshwater eel</name>
    <name type="synonym">Muraena anguilla</name>
    <dbReference type="NCBI Taxonomy" id="7936"/>
    <lineage>
        <taxon>Eukaryota</taxon>
        <taxon>Metazoa</taxon>
        <taxon>Chordata</taxon>
        <taxon>Craniata</taxon>
        <taxon>Vertebrata</taxon>
        <taxon>Euteleostomi</taxon>
        <taxon>Actinopterygii</taxon>
        <taxon>Neopterygii</taxon>
        <taxon>Teleostei</taxon>
        <taxon>Anguilliformes</taxon>
        <taxon>Anguillidae</taxon>
        <taxon>Anguilla</taxon>
    </lineage>
</organism>
<proteinExistence type="predicted"/>
<reference evidence="1" key="1">
    <citation type="submission" date="2014-11" db="EMBL/GenBank/DDBJ databases">
        <authorList>
            <person name="Amaro Gonzalez C."/>
        </authorList>
    </citation>
    <scope>NUCLEOTIDE SEQUENCE</scope>
</reference>